<sequence length="467" mass="53845">MRETDRRSMLRLGLVFVLTACLSATSLADDANRIQPYPKNPYFWQYKGRPVLLLGGSDDDNLFQWERDKLAAQLDTLVACGGNYVRNTMSDRDEGNLYAFARVGDRYDLGRWNEEYWRRFESFLRLAAERDVIVQIELWDMWDLTRDNWARHPFNPLNNVNDTAAESGLLTEVPFAPAEGPTKHNFFHTVPELENNQRVLRHQEAFIDRVLAISLPFPNVLYCINNESGEPPEWSRHWAKRIHQRAKEHGATAQVTDMRRREDITHATHRTVYDDTEVYTFADVSQNTGNQIRDRRLQYRRLLEVRKYLADAPRPVNNVKIYNDNFGGAPKFLRNVFAGLASTRFHRPVPWNGGSRGLALSDEAQRILRRVRTFTNSLDWFALEPRPDLLSHDEGVYLMAQPGRQYALGFDGSGSVELDARALPGPAQLRWMKMGDGEWIDGGRVEPGRVSLKTPEDGLWMALIQVR</sequence>
<proteinExistence type="predicted"/>
<keyword evidence="1" id="KW-0732">Signal</keyword>
<dbReference type="Proteomes" id="UP001431776">
    <property type="component" value="Unassembled WGS sequence"/>
</dbReference>
<dbReference type="EMBL" id="JASCXX010000045">
    <property type="protein sequence ID" value="MDI6451657.1"/>
    <property type="molecule type" value="Genomic_DNA"/>
</dbReference>
<feature type="signal peptide" evidence="1">
    <location>
        <begin position="1"/>
        <end position="28"/>
    </location>
</feature>
<organism evidence="3 4">
    <name type="scientific">Anaerobaca lacustris</name>
    <dbReference type="NCBI Taxonomy" id="3044600"/>
    <lineage>
        <taxon>Bacteria</taxon>
        <taxon>Pseudomonadati</taxon>
        <taxon>Planctomycetota</taxon>
        <taxon>Phycisphaerae</taxon>
        <taxon>Sedimentisphaerales</taxon>
        <taxon>Anaerobacaceae</taxon>
        <taxon>Anaerobaca</taxon>
    </lineage>
</organism>
<reference evidence="3" key="1">
    <citation type="submission" date="2023-05" db="EMBL/GenBank/DDBJ databases">
        <title>Anaerotaeda fermentans gen. nov., sp. nov., a novel anaerobic planctomycete of the new family within the order Sedimentisphaerales isolated from Taman Peninsula, Russia.</title>
        <authorList>
            <person name="Khomyakova M.A."/>
            <person name="Merkel A.Y."/>
            <person name="Slobodkin A.I."/>
        </authorList>
    </citation>
    <scope>NUCLEOTIDE SEQUENCE</scope>
    <source>
        <strain evidence="3">M17dextr</strain>
    </source>
</reference>
<evidence type="ECO:0000313" key="3">
    <source>
        <dbReference type="EMBL" id="MDI6451657.1"/>
    </source>
</evidence>
<keyword evidence="4" id="KW-1185">Reference proteome</keyword>
<dbReference type="InterPro" id="IPR017853">
    <property type="entry name" value="GH"/>
</dbReference>
<protein>
    <submittedName>
        <fullName evidence="3">DUF6298 domain-containing protein</fullName>
    </submittedName>
</protein>
<evidence type="ECO:0000259" key="2">
    <source>
        <dbReference type="Pfam" id="PF19815"/>
    </source>
</evidence>
<dbReference type="Gene3D" id="3.20.20.80">
    <property type="entry name" value="Glycosidases"/>
    <property type="match status" value="1"/>
</dbReference>
<dbReference type="SUPFAM" id="SSF51445">
    <property type="entry name" value="(Trans)glycosidases"/>
    <property type="match status" value="1"/>
</dbReference>
<dbReference type="RefSeq" id="WP_349247066.1">
    <property type="nucleotide sequence ID" value="NZ_JASCXX010000045.1"/>
</dbReference>
<gene>
    <name evidence="3" type="ORF">QJ522_21530</name>
</gene>
<dbReference type="InterPro" id="IPR046265">
    <property type="entry name" value="DUF6298"/>
</dbReference>
<dbReference type="Pfam" id="PF19815">
    <property type="entry name" value="DUF6298"/>
    <property type="match status" value="1"/>
</dbReference>
<accession>A0AAW6U187</accession>
<name>A0AAW6U187_9BACT</name>
<feature type="chain" id="PRO_5043678278" evidence="1">
    <location>
        <begin position="29"/>
        <end position="467"/>
    </location>
</feature>
<feature type="domain" description="DUF6298" evidence="2">
    <location>
        <begin position="105"/>
        <end position="256"/>
    </location>
</feature>
<comment type="caution">
    <text evidence="3">The sequence shown here is derived from an EMBL/GenBank/DDBJ whole genome shotgun (WGS) entry which is preliminary data.</text>
</comment>
<dbReference type="AlphaFoldDB" id="A0AAW6U187"/>
<evidence type="ECO:0000256" key="1">
    <source>
        <dbReference type="SAM" id="SignalP"/>
    </source>
</evidence>
<evidence type="ECO:0000313" key="4">
    <source>
        <dbReference type="Proteomes" id="UP001431776"/>
    </source>
</evidence>